<accession>R1EII8</accession>
<comment type="subcellular location">
    <subcellularLocation>
        <location evidence="6">Endomembrane system</location>
        <topology evidence="6">Peripheral membrane protein</topology>
        <orientation evidence="6">Cytoplasmic side</orientation>
    </subcellularLocation>
</comment>
<dbReference type="KEGG" id="npa:UCRNP2_5666"/>
<protein>
    <submittedName>
        <fullName evidence="11">Putative vacuolar protein sorting protein</fullName>
    </submittedName>
</protein>
<dbReference type="InterPro" id="IPR058919">
    <property type="entry name" value="Pep3/Vps18_RING_C"/>
</dbReference>
<feature type="domain" description="Pep3/Vps18 RING C-terminal" evidence="10">
    <location>
        <begin position="794"/>
        <end position="884"/>
    </location>
</feature>
<dbReference type="PANTHER" id="PTHR23323">
    <property type="entry name" value="VACUOLAR PROTEIN SORTING-ASSOCIATED PROTEIN"/>
    <property type="match status" value="1"/>
</dbReference>
<evidence type="ECO:0000256" key="3">
    <source>
        <dbReference type="ARBA" id="ARBA00022771"/>
    </source>
</evidence>
<keyword evidence="3" id="KW-0863">Zinc-finger</keyword>
<keyword evidence="4" id="KW-0862">Zinc</keyword>
<name>R1EII8_BOTPV</name>
<dbReference type="OMA" id="WIQREKW"/>
<feature type="domain" description="Pep3/Vps18 beta-propeller" evidence="9">
    <location>
        <begin position="24"/>
        <end position="205"/>
    </location>
</feature>
<dbReference type="EMBL" id="KB916317">
    <property type="protein sequence ID" value="EOD47588.1"/>
    <property type="molecule type" value="Genomic_DNA"/>
</dbReference>
<dbReference type="Pfam" id="PF05131">
    <property type="entry name" value="Pep3_Vps18"/>
    <property type="match status" value="2"/>
</dbReference>
<feature type="repeat" description="CHCR" evidence="7">
    <location>
        <begin position="563"/>
        <end position="719"/>
    </location>
</feature>
<evidence type="ECO:0000259" key="10">
    <source>
        <dbReference type="Pfam" id="PF26148"/>
    </source>
</evidence>
<proteinExistence type="inferred from homology"/>
<gene>
    <name evidence="11" type="ORF">UCRNP2_5666</name>
</gene>
<evidence type="ECO:0000259" key="9">
    <source>
        <dbReference type="Pfam" id="PF05131"/>
    </source>
</evidence>
<dbReference type="Pfam" id="PF26148">
    <property type="entry name" value="VPS18_RING_C"/>
    <property type="match status" value="1"/>
</dbReference>
<evidence type="ECO:0000256" key="2">
    <source>
        <dbReference type="ARBA" id="ARBA00022723"/>
    </source>
</evidence>
<dbReference type="GO" id="GO:0006886">
    <property type="term" value="P:intracellular protein transport"/>
    <property type="evidence" value="ECO:0007669"/>
    <property type="project" value="UniProtKB-UniRule"/>
</dbReference>
<dbReference type="OrthoDB" id="1845386at2759"/>
<evidence type="ECO:0000256" key="6">
    <source>
        <dbReference type="ARBA" id="ARBA00029433"/>
    </source>
</evidence>
<dbReference type="AlphaFoldDB" id="R1EII8"/>
<dbReference type="HOGENOM" id="CLU_003488_0_0_1"/>
<dbReference type="SUPFAM" id="SSF57850">
    <property type="entry name" value="RING/U-box"/>
    <property type="match status" value="1"/>
</dbReference>
<dbReference type="SUPFAM" id="SSF101908">
    <property type="entry name" value="Putative isomerase YbhE"/>
    <property type="match status" value="1"/>
</dbReference>
<dbReference type="GO" id="GO:0007033">
    <property type="term" value="P:vacuole organization"/>
    <property type="evidence" value="ECO:0007669"/>
    <property type="project" value="TreeGrafter"/>
</dbReference>
<organism evidence="11 12">
    <name type="scientific">Botryosphaeria parva (strain UCR-NP2)</name>
    <name type="common">Grapevine canker fungus</name>
    <name type="synonym">Neofusicoccum parvum</name>
    <dbReference type="NCBI Taxonomy" id="1287680"/>
    <lineage>
        <taxon>Eukaryota</taxon>
        <taxon>Fungi</taxon>
        <taxon>Dikarya</taxon>
        <taxon>Ascomycota</taxon>
        <taxon>Pezizomycotina</taxon>
        <taxon>Dothideomycetes</taxon>
        <taxon>Dothideomycetes incertae sedis</taxon>
        <taxon>Botryosphaeriales</taxon>
        <taxon>Botryosphaeriaceae</taxon>
        <taxon>Neofusicoccum</taxon>
    </lineage>
</organism>
<dbReference type="GO" id="GO:0030897">
    <property type="term" value="C:HOPS complex"/>
    <property type="evidence" value="ECO:0007669"/>
    <property type="project" value="TreeGrafter"/>
</dbReference>
<keyword evidence="5" id="KW-0472">Membrane</keyword>
<evidence type="ECO:0000313" key="12">
    <source>
        <dbReference type="Proteomes" id="UP000013521"/>
    </source>
</evidence>
<dbReference type="GO" id="GO:0006904">
    <property type="term" value="P:vesicle docking involved in exocytosis"/>
    <property type="evidence" value="ECO:0007669"/>
    <property type="project" value="TreeGrafter"/>
</dbReference>
<dbReference type="PANTHER" id="PTHR23323:SF26">
    <property type="entry name" value="VACUOLAR PROTEIN SORTING-ASSOCIATED PROTEIN 18 HOMOLOG"/>
    <property type="match status" value="1"/>
</dbReference>
<feature type="domain" description="Pep3/Vps18 beta-propeller" evidence="9">
    <location>
        <begin position="206"/>
        <end position="328"/>
    </location>
</feature>
<evidence type="ECO:0000256" key="7">
    <source>
        <dbReference type="PROSITE-ProRule" id="PRU01006"/>
    </source>
</evidence>
<keyword evidence="8" id="KW-0175">Coiled coil</keyword>
<evidence type="ECO:0000256" key="1">
    <source>
        <dbReference type="ARBA" id="ARBA00010454"/>
    </source>
</evidence>
<reference evidence="12" key="1">
    <citation type="journal article" date="2013" name="Genome Announc.">
        <title>Draft genome sequence of Neofusicoccum parvum isolate UCR-NP2, a fungal vascular pathogen associated with grapevine cankers.</title>
        <authorList>
            <person name="Blanco-Ulate B."/>
            <person name="Rolshausen P."/>
            <person name="Cantu D."/>
        </authorList>
    </citation>
    <scope>NUCLEOTIDE SEQUENCE [LARGE SCALE GENOMIC DNA]</scope>
    <source>
        <strain evidence="12">UCR-NP2</strain>
    </source>
</reference>
<dbReference type="PROSITE" id="PS50236">
    <property type="entry name" value="CHCR"/>
    <property type="match status" value="1"/>
</dbReference>
<dbReference type="GO" id="GO:0007032">
    <property type="term" value="P:endosome organization"/>
    <property type="evidence" value="ECO:0007669"/>
    <property type="project" value="TreeGrafter"/>
</dbReference>
<dbReference type="eggNOG" id="KOG2034">
    <property type="taxonomic scope" value="Eukaryota"/>
</dbReference>
<keyword evidence="2" id="KW-0479">Metal-binding</keyword>
<evidence type="ECO:0000256" key="4">
    <source>
        <dbReference type="ARBA" id="ARBA00022833"/>
    </source>
</evidence>
<dbReference type="Proteomes" id="UP000013521">
    <property type="component" value="Unassembled WGS sequence"/>
</dbReference>
<dbReference type="STRING" id="1287680.R1EII8"/>
<dbReference type="InterPro" id="IPR007810">
    <property type="entry name" value="Pep3/Vps18_beta-prop"/>
</dbReference>
<sequence>MAFEPSSGYVASSSLHDLADAALPVFNVELVNLKFDRPSDFVAAEVANNVLILAFETGRILRFDLDSPEDIDDVDLPKRPAEIGVIRRMFLDPSASHLIITTTLAENYYLHTQSRQPKALSRLKGVPIESVAWNPSEPTASTREILIGASDGTVYEVYIEPSAEFYRREERYLKAVHKADGPVVGLWTDAIPGRPDMRRVLVATPAFAWLNSQGVVHGKLLTNADSSNLGNLVVQGSKMLPRSKIPPTQTAGGRPKAVQEPATSMILSHWHIIQLVDGRVVCTNRLDDTVAYDQAVLDPGEASLGFVADQKKSTFWLFTKQEVFEISVYDESRDVWKILLNQQQFDAASQYAKTPSQKDAVATASGDYLVKKGQFLEAASVYGRSTKPFEQVALTFIDHGEQDALRKYLTTKLSTIKKSAKMQRILCATWLVEIYISKLNALDDTIGTKAELAEGNARDTEDQLSVTRREFQDFVTKHNSDLDRKTVYEIISSHGREEELLFFATVVNDYNYVLAYWIQRERWAESLDVLKKQTDPEIFYKYSSVLMANVSVELVEILMRQTNLEARKLIPALLNYNKITQGPLSQNQAVRYLQFEINQHHSTDAAVHNTLISIYASNPSRDESALLSYLEAQSYAQEQNYDADFALRLCIQHKRVQSCVHIYSSMSQYVQAVELALKYDEIDLASSVADRPESNPALRKKLWLAVAKKVISQSTGIKPAIEFLRRSDLLRIEDLIPFFPDFVVIDDFKEEICAALEEYSRQIDALKKEMDESTLTAKHIKQDIKQLESRYAIVEPGEKCYICRLPLLARQFFVFPCQHAFHSECLGKKVVEQAGRSKANRISKLQTEVSRGLSTGANRERAARELDELVAAACVLCSELAVKQIDEPFVPLNEPNEWAL</sequence>
<dbReference type="GO" id="GO:0048284">
    <property type="term" value="P:organelle fusion"/>
    <property type="evidence" value="ECO:0007669"/>
    <property type="project" value="TreeGrafter"/>
</dbReference>
<dbReference type="GO" id="GO:0030674">
    <property type="term" value="F:protein-macromolecule adaptor activity"/>
    <property type="evidence" value="ECO:0007669"/>
    <property type="project" value="TreeGrafter"/>
</dbReference>
<dbReference type="GO" id="GO:0005768">
    <property type="term" value="C:endosome"/>
    <property type="evidence" value="ECO:0007669"/>
    <property type="project" value="TreeGrafter"/>
</dbReference>
<comment type="similarity">
    <text evidence="1">Belongs to the VPS18 family.</text>
</comment>
<evidence type="ECO:0000256" key="5">
    <source>
        <dbReference type="ARBA" id="ARBA00023136"/>
    </source>
</evidence>
<evidence type="ECO:0000313" key="11">
    <source>
        <dbReference type="EMBL" id="EOD47588.1"/>
    </source>
</evidence>
<dbReference type="CDD" id="cd16462">
    <property type="entry name" value="RING-H2_Pep3p-like"/>
    <property type="match status" value="1"/>
</dbReference>
<dbReference type="GO" id="GO:0008270">
    <property type="term" value="F:zinc ion binding"/>
    <property type="evidence" value="ECO:0007669"/>
    <property type="project" value="UniProtKB-KW"/>
</dbReference>
<evidence type="ECO:0000256" key="8">
    <source>
        <dbReference type="SAM" id="Coils"/>
    </source>
</evidence>
<dbReference type="InterPro" id="IPR000547">
    <property type="entry name" value="Clathrin_H-chain/VPS_repeat"/>
</dbReference>
<feature type="coiled-coil region" evidence="8">
    <location>
        <begin position="749"/>
        <end position="790"/>
    </location>
</feature>